<organism evidence="1 2">
    <name type="scientific">Echria macrotheca</name>
    <dbReference type="NCBI Taxonomy" id="438768"/>
    <lineage>
        <taxon>Eukaryota</taxon>
        <taxon>Fungi</taxon>
        <taxon>Dikarya</taxon>
        <taxon>Ascomycota</taxon>
        <taxon>Pezizomycotina</taxon>
        <taxon>Sordariomycetes</taxon>
        <taxon>Sordariomycetidae</taxon>
        <taxon>Sordariales</taxon>
        <taxon>Schizotheciaceae</taxon>
        <taxon>Echria</taxon>
    </lineage>
</organism>
<dbReference type="Proteomes" id="UP001239445">
    <property type="component" value="Unassembled WGS sequence"/>
</dbReference>
<dbReference type="AlphaFoldDB" id="A0AAJ0BA64"/>
<protein>
    <submittedName>
        <fullName evidence="1">Uncharacterized protein</fullName>
    </submittedName>
</protein>
<proteinExistence type="predicted"/>
<keyword evidence="2" id="KW-1185">Reference proteome</keyword>
<evidence type="ECO:0000313" key="2">
    <source>
        <dbReference type="Proteomes" id="UP001239445"/>
    </source>
</evidence>
<name>A0AAJ0BA64_9PEZI</name>
<accession>A0AAJ0BA64</accession>
<evidence type="ECO:0000313" key="1">
    <source>
        <dbReference type="EMBL" id="KAK1754516.1"/>
    </source>
</evidence>
<dbReference type="EMBL" id="MU839835">
    <property type="protein sequence ID" value="KAK1754516.1"/>
    <property type="molecule type" value="Genomic_DNA"/>
</dbReference>
<comment type="caution">
    <text evidence="1">The sequence shown here is derived from an EMBL/GenBank/DDBJ whole genome shotgun (WGS) entry which is preliminary data.</text>
</comment>
<reference evidence="1" key="1">
    <citation type="submission" date="2023-06" db="EMBL/GenBank/DDBJ databases">
        <title>Genome-scale phylogeny and comparative genomics of the fungal order Sordariales.</title>
        <authorList>
            <consortium name="Lawrence Berkeley National Laboratory"/>
            <person name="Hensen N."/>
            <person name="Bonometti L."/>
            <person name="Westerberg I."/>
            <person name="Brannstrom I.O."/>
            <person name="Guillou S."/>
            <person name="Cros-Aarteil S."/>
            <person name="Calhoun S."/>
            <person name="Haridas S."/>
            <person name="Kuo A."/>
            <person name="Mondo S."/>
            <person name="Pangilinan J."/>
            <person name="Riley R."/>
            <person name="Labutti K."/>
            <person name="Andreopoulos B."/>
            <person name="Lipzen A."/>
            <person name="Chen C."/>
            <person name="Yanf M."/>
            <person name="Daum C."/>
            <person name="Ng V."/>
            <person name="Clum A."/>
            <person name="Steindorff A."/>
            <person name="Ohm R."/>
            <person name="Martin F."/>
            <person name="Silar P."/>
            <person name="Natvig D."/>
            <person name="Lalanne C."/>
            <person name="Gautier V."/>
            <person name="Ament-Velasquez S.L."/>
            <person name="Kruys A."/>
            <person name="Hutchinson M.I."/>
            <person name="Powell A.J."/>
            <person name="Barry K."/>
            <person name="Miller A.N."/>
            <person name="Grigoriev I.V."/>
            <person name="Debuchy R."/>
            <person name="Gladieux P."/>
            <person name="Thoren M.H."/>
            <person name="Johannesson H."/>
        </authorList>
    </citation>
    <scope>NUCLEOTIDE SEQUENCE</scope>
    <source>
        <strain evidence="1">PSN4</strain>
    </source>
</reference>
<sequence length="70" mass="7938">MAFLLCILSFCVFAVFGYWSVSRRGRSLLSLVTLDLGRVQAYRINQSRVQNLPKSPKIFRCNIVVVSTVV</sequence>
<gene>
    <name evidence="1" type="ORF">QBC47DRAFT_384128</name>
</gene>